<dbReference type="InterPro" id="IPR052711">
    <property type="entry name" value="Zinc_ADH-like"/>
</dbReference>
<dbReference type="SUPFAM" id="SSF50129">
    <property type="entry name" value="GroES-like"/>
    <property type="match status" value="1"/>
</dbReference>
<dbReference type="EMBL" id="JAGSXJ010000010">
    <property type="protein sequence ID" value="KAH6687924.1"/>
    <property type="molecule type" value="Genomic_DNA"/>
</dbReference>
<sequence length="363" mass="39158">MPRQLTVEKIDGKPGKVYYPLRLKEVPQPTPGPNEVLIKLSAAALNHRDLFIRRHLYPGISFENPLMADGSGTVIALGPGASSSLLNKLVILTPCRGWDSNPDGPENILEFSVLGATRSYPFGMAQDYIVVHESELELAPDHLSPVEAAAFPLVGLTGWRAFVTKSGNAEAGRNILITGIGGGVALQVLQFAVALGCNVYVTSGDDDKLARAKSMGAVGGVNYRSDKAWEKTLAGQLPNDRPYIDAIIDGAGGDIVARSMRFLKPGGVISQYGMTVAPKMEWNMQAVLKNVELRGSTMGSRVEFRDMVRFVGEHKIRPVVSRTVKGLSNLEAINSLFEDMDAGRQFGKLVIELDPNDATSAKL</sequence>
<comment type="caution">
    <text evidence="2">The sequence shown here is derived from an EMBL/GenBank/DDBJ whole genome shotgun (WGS) entry which is preliminary data.</text>
</comment>
<dbReference type="CDD" id="cd08276">
    <property type="entry name" value="MDR7"/>
    <property type="match status" value="1"/>
</dbReference>
<dbReference type="InterPro" id="IPR036291">
    <property type="entry name" value="NAD(P)-bd_dom_sf"/>
</dbReference>
<protein>
    <submittedName>
        <fullName evidence="2">Oxidoreductase</fullName>
    </submittedName>
</protein>
<dbReference type="SMART" id="SM00829">
    <property type="entry name" value="PKS_ER"/>
    <property type="match status" value="1"/>
</dbReference>
<dbReference type="SUPFAM" id="SSF51735">
    <property type="entry name" value="NAD(P)-binding Rossmann-fold domains"/>
    <property type="match status" value="1"/>
</dbReference>
<accession>A0A9P8VCX8</accession>
<evidence type="ECO:0000313" key="2">
    <source>
        <dbReference type="EMBL" id="KAH6687924.1"/>
    </source>
</evidence>
<dbReference type="OrthoDB" id="449487at2759"/>
<dbReference type="FunFam" id="3.40.50.720:FF:000481">
    <property type="entry name" value="Alcohol dehydrogenase, variant"/>
    <property type="match status" value="1"/>
</dbReference>
<dbReference type="Proteomes" id="UP000770015">
    <property type="component" value="Unassembled WGS sequence"/>
</dbReference>
<dbReference type="PANTHER" id="PTHR45033">
    <property type="match status" value="1"/>
</dbReference>
<dbReference type="InterPro" id="IPR013149">
    <property type="entry name" value="ADH-like_C"/>
</dbReference>
<keyword evidence="3" id="KW-1185">Reference proteome</keyword>
<feature type="domain" description="Enoyl reductase (ER)" evidence="1">
    <location>
        <begin position="16"/>
        <end position="351"/>
    </location>
</feature>
<dbReference type="InterPro" id="IPR011032">
    <property type="entry name" value="GroES-like_sf"/>
</dbReference>
<name>A0A9P8VCX8_9PEZI</name>
<dbReference type="Pfam" id="PF08240">
    <property type="entry name" value="ADH_N"/>
    <property type="match status" value="1"/>
</dbReference>
<proteinExistence type="predicted"/>
<dbReference type="AlphaFoldDB" id="A0A9P8VCX8"/>
<dbReference type="PANTHER" id="PTHR45033:SF3">
    <property type="entry name" value="DEHYDROGENASE, PUTATIVE (AFU_ORTHOLOGUE AFUA_2G13270)-RELATED"/>
    <property type="match status" value="1"/>
</dbReference>
<evidence type="ECO:0000259" key="1">
    <source>
        <dbReference type="SMART" id="SM00829"/>
    </source>
</evidence>
<dbReference type="InterPro" id="IPR020843">
    <property type="entry name" value="ER"/>
</dbReference>
<dbReference type="GO" id="GO:0016491">
    <property type="term" value="F:oxidoreductase activity"/>
    <property type="evidence" value="ECO:0007669"/>
    <property type="project" value="InterPro"/>
</dbReference>
<dbReference type="InterPro" id="IPR013154">
    <property type="entry name" value="ADH-like_N"/>
</dbReference>
<dbReference type="Pfam" id="PF00107">
    <property type="entry name" value="ADH_zinc_N"/>
    <property type="match status" value="1"/>
</dbReference>
<gene>
    <name evidence="2" type="ORF">F5X68DRAFT_268608</name>
</gene>
<evidence type="ECO:0000313" key="3">
    <source>
        <dbReference type="Proteomes" id="UP000770015"/>
    </source>
</evidence>
<reference evidence="2" key="1">
    <citation type="journal article" date="2021" name="Nat. Commun.">
        <title>Genetic determinants of endophytism in the Arabidopsis root mycobiome.</title>
        <authorList>
            <person name="Mesny F."/>
            <person name="Miyauchi S."/>
            <person name="Thiergart T."/>
            <person name="Pickel B."/>
            <person name="Atanasova L."/>
            <person name="Karlsson M."/>
            <person name="Huettel B."/>
            <person name="Barry K.W."/>
            <person name="Haridas S."/>
            <person name="Chen C."/>
            <person name="Bauer D."/>
            <person name="Andreopoulos W."/>
            <person name="Pangilinan J."/>
            <person name="LaButti K."/>
            <person name="Riley R."/>
            <person name="Lipzen A."/>
            <person name="Clum A."/>
            <person name="Drula E."/>
            <person name="Henrissat B."/>
            <person name="Kohler A."/>
            <person name="Grigoriev I.V."/>
            <person name="Martin F.M."/>
            <person name="Hacquard S."/>
        </authorList>
    </citation>
    <scope>NUCLEOTIDE SEQUENCE</scope>
    <source>
        <strain evidence="2">MPI-SDFR-AT-0117</strain>
    </source>
</reference>
<organism evidence="2 3">
    <name type="scientific">Plectosphaerella plurivora</name>
    <dbReference type="NCBI Taxonomy" id="936078"/>
    <lineage>
        <taxon>Eukaryota</taxon>
        <taxon>Fungi</taxon>
        <taxon>Dikarya</taxon>
        <taxon>Ascomycota</taxon>
        <taxon>Pezizomycotina</taxon>
        <taxon>Sordariomycetes</taxon>
        <taxon>Hypocreomycetidae</taxon>
        <taxon>Glomerellales</taxon>
        <taxon>Plectosphaerellaceae</taxon>
        <taxon>Plectosphaerella</taxon>
    </lineage>
</organism>
<dbReference type="Gene3D" id="3.90.180.10">
    <property type="entry name" value="Medium-chain alcohol dehydrogenases, catalytic domain"/>
    <property type="match status" value="1"/>
</dbReference>
<dbReference type="Gene3D" id="3.40.50.720">
    <property type="entry name" value="NAD(P)-binding Rossmann-like Domain"/>
    <property type="match status" value="1"/>
</dbReference>